<gene>
    <name evidence="2" type="ORF">AKJ09_05131</name>
</gene>
<reference evidence="2 3" key="1">
    <citation type="submission" date="2015-08" db="EMBL/GenBank/DDBJ databases">
        <authorList>
            <person name="Babu N.S."/>
            <person name="Beckwith C.J."/>
            <person name="Beseler K.G."/>
            <person name="Brison A."/>
            <person name="Carone J.V."/>
            <person name="Caskin T.P."/>
            <person name="Diamond M."/>
            <person name="Durham M.E."/>
            <person name="Foxe J.M."/>
            <person name="Go M."/>
            <person name="Henderson B.A."/>
            <person name="Jones I.B."/>
            <person name="McGettigan J.A."/>
            <person name="Micheletti S.J."/>
            <person name="Nasrallah M.E."/>
            <person name="Ortiz D."/>
            <person name="Piller C.R."/>
            <person name="Privatt S.R."/>
            <person name="Schneider S.L."/>
            <person name="Sharp S."/>
            <person name="Smith T.C."/>
            <person name="Stanton J.D."/>
            <person name="Ullery H.E."/>
            <person name="Wilson R.J."/>
            <person name="Serrano M.G."/>
            <person name="Buck G."/>
            <person name="Lee V."/>
            <person name="Wang Y."/>
            <person name="Carvalho R."/>
            <person name="Voegtly L."/>
            <person name="Shi R."/>
            <person name="Duckworth R."/>
            <person name="Johnson A."/>
            <person name="Loviza R."/>
            <person name="Walstead R."/>
            <person name="Shah Z."/>
            <person name="Kiflezghi M."/>
            <person name="Wade K."/>
            <person name="Ball S.L."/>
            <person name="Bradley K.W."/>
            <person name="Asai D.J."/>
            <person name="Bowman C.A."/>
            <person name="Russell D.A."/>
            <person name="Pope W.H."/>
            <person name="Jacobs-Sera D."/>
            <person name="Hendrix R.W."/>
            <person name="Hatfull G.F."/>
        </authorList>
    </citation>
    <scope>NUCLEOTIDE SEQUENCE [LARGE SCALE GENOMIC DNA]</scope>
    <source>
        <strain evidence="2 3">DSM 27648</strain>
    </source>
</reference>
<keyword evidence="3" id="KW-1185">Reference proteome</keyword>
<dbReference type="EMBL" id="CP012333">
    <property type="protein sequence ID" value="AKU98467.1"/>
    <property type="molecule type" value="Genomic_DNA"/>
</dbReference>
<proteinExistence type="predicted"/>
<organism evidence="2 3">
    <name type="scientific">Labilithrix luteola</name>
    <dbReference type="NCBI Taxonomy" id="1391654"/>
    <lineage>
        <taxon>Bacteria</taxon>
        <taxon>Pseudomonadati</taxon>
        <taxon>Myxococcota</taxon>
        <taxon>Polyangia</taxon>
        <taxon>Polyangiales</taxon>
        <taxon>Labilitrichaceae</taxon>
        <taxon>Labilithrix</taxon>
    </lineage>
</organism>
<keyword evidence="1" id="KW-0732">Signal</keyword>
<evidence type="ECO:0000313" key="3">
    <source>
        <dbReference type="Proteomes" id="UP000064967"/>
    </source>
</evidence>
<protein>
    <submittedName>
        <fullName evidence="2">Uncharacterized protein</fullName>
    </submittedName>
</protein>
<feature type="signal peptide" evidence="1">
    <location>
        <begin position="1"/>
        <end position="31"/>
    </location>
</feature>
<dbReference type="Proteomes" id="UP000064967">
    <property type="component" value="Chromosome"/>
</dbReference>
<dbReference type="AlphaFoldDB" id="A0A0K1PY82"/>
<accession>A0A0K1PY82</accession>
<feature type="chain" id="PRO_5005466227" evidence="1">
    <location>
        <begin position="32"/>
        <end position="343"/>
    </location>
</feature>
<evidence type="ECO:0000256" key="1">
    <source>
        <dbReference type="SAM" id="SignalP"/>
    </source>
</evidence>
<dbReference type="STRING" id="1391654.AKJ09_05131"/>
<name>A0A0K1PY82_9BACT</name>
<evidence type="ECO:0000313" key="2">
    <source>
        <dbReference type="EMBL" id="AKU98467.1"/>
    </source>
</evidence>
<sequence>MRAGCVVRFVRLAMGALVCALVVSLGGEADALEAHVEEREVVELTIAGRTDPKLEASLAELLRHAGFSPRFAHVARPSPKSVTTSPYLVAVVSLDLTRVDSIELVIVDARHATVLTRGVPTADCLDEIAREEIGHIVLFAVEAIRRGETVGTPQPRALVLAPPKERARGELETVVTLRTYANVAPVVVGVGAAVGASTRVSSFHLRGLVGFEQRSAVVVTTRAASARFEQRSLRIAVSAGVPLSARTELTLAGGVSADLLAVTTTALRANTERVRNASDLVPVLDATGGITFQLAPRLFVSGAVGAEMPLSTTEYALEAERNVVFLAPDAVRLVGRFSLGVSF</sequence>
<dbReference type="KEGG" id="llu:AKJ09_05131"/>